<keyword evidence="3" id="KW-1185">Reference proteome</keyword>
<evidence type="ECO:0000313" key="2">
    <source>
        <dbReference type="EMBL" id="ACV21884.1"/>
    </source>
</evidence>
<dbReference type="STRING" id="471855.Shel_08290"/>
<name>C7N4P9_SLAHD</name>
<dbReference type="EMBL" id="CP001684">
    <property type="protein sequence ID" value="ACV21884.1"/>
    <property type="molecule type" value="Genomic_DNA"/>
</dbReference>
<evidence type="ECO:0000259" key="1">
    <source>
        <dbReference type="Pfam" id="PF12728"/>
    </source>
</evidence>
<dbReference type="InterPro" id="IPR041657">
    <property type="entry name" value="HTH_17"/>
</dbReference>
<dbReference type="AlphaFoldDB" id="C7N4P9"/>
<feature type="domain" description="Helix-turn-helix" evidence="1">
    <location>
        <begin position="33"/>
        <end position="73"/>
    </location>
</feature>
<gene>
    <name evidence="2" type="ordered locus">Shel_08290</name>
</gene>
<dbReference type="Pfam" id="PF12728">
    <property type="entry name" value="HTH_17"/>
    <property type="match status" value="1"/>
</dbReference>
<dbReference type="HOGENOM" id="CLU_2604191_0_0_11"/>
<dbReference type="RefSeq" id="WP_012797988.1">
    <property type="nucleotide sequence ID" value="NC_013165.1"/>
</dbReference>
<proteinExistence type="predicted"/>
<sequence>MEGRVVYLSEVPAEPGYSLFDDVPHVFDRNKCAELLGVDVKTISREVQRGNLKCFHVGRNLRFTREALIEYVKGAESCI</sequence>
<accession>C7N4P9</accession>
<organism evidence="2 3">
    <name type="scientific">Slackia heliotrinireducens (strain ATCC 29202 / DSM 20476 / NCTC 11029 / RHS 1)</name>
    <name type="common">Peptococcus heliotrinreducens</name>
    <dbReference type="NCBI Taxonomy" id="471855"/>
    <lineage>
        <taxon>Bacteria</taxon>
        <taxon>Bacillati</taxon>
        <taxon>Actinomycetota</taxon>
        <taxon>Coriobacteriia</taxon>
        <taxon>Eggerthellales</taxon>
        <taxon>Eggerthellaceae</taxon>
        <taxon>Slackia</taxon>
    </lineage>
</organism>
<evidence type="ECO:0000313" key="3">
    <source>
        <dbReference type="Proteomes" id="UP000002026"/>
    </source>
</evidence>
<protein>
    <recommendedName>
        <fullName evidence="1">Helix-turn-helix domain-containing protein</fullName>
    </recommendedName>
</protein>
<dbReference type="KEGG" id="shi:Shel_08290"/>
<reference evidence="2 3" key="1">
    <citation type="journal article" date="2009" name="Stand. Genomic Sci.">
        <title>Complete genome sequence of Slackia heliotrinireducens type strain (RHS 1).</title>
        <authorList>
            <person name="Pukall R."/>
            <person name="Lapidus A."/>
            <person name="Nolan M."/>
            <person name="Copeland A."/>
            <person name="Glavina Del Rio T."/>
            <person name="Lucas S."/>
            <person name="Chen F."/>
            <person name="Tice H."/>
            <person name="Cheng J.F."/>
            <person name="Chertkov O."/>
            <person name="Bruce D."/>
            <person name="Goodwin L."/>
            <person name="Kuske C."/>
            <person name="Brettin T."/>
            <person name="Detter J.C."/>
            <person name="Han C."/>
            <person name="Pitluck S."/>
            <person name="Pati A."/>
            <person name="Mavrommatis K."/>
            <person name="Ivanova N."/>
            <person name="Ovchinnikova G."/>
            <person name="Chen A."/>
            <person name="Palaniappan K."/>
            <person name="Schneider S."/>
            <person name="Rohde M."/>
            <person name="Chain P."/>
            <person name="D'haeseleer P."/>
            <person name="Goker M."/>
            <person name="Bristow J."/>
            <person name="Eisen J.A."/>
            <person name="Markowitz V."/>
            <person name="Kyrpides N.C."/>
            <person name="Klenk H.P."/>
            <person name="Hugenholtz P."/>
        </authorList>
    </citation>
    <scope>NUCLEOTIDE SEQUENCE [LARGE SCALE GENOMIC DNA]</scope>
    <source>
        <strain evidence="3">ATCC 29202 / DSM 20476 / NCTC 11029 / RHS 1</strain>
    </source>
</reference>
<dbReference type="Proteomes" id="UP000002026">
    <property type="component" value="Chromosome"/>
</dbReference>